<dbReference type="EMBL" id="LT598461">
    <property type="protein sequence ID" value="SCU98751.1"/>
    <property type="molecule type" value="Genomic_DNA"/>
</dbReference>
<reference evidence="2 3" key="1">
    <citation type="submission" date="2016-03" db="EMBL/GenBank/DDBJ databases">
        <authorList>
            <person name="Devillers H."/>
        </authorList>
    </citation>
    <scope>NUCLEOTIDE SEQUENCE [LARGE SCALE GENOMIC DNA]</scope>
    <source>
        <strain evidence="2">CBS 10888</strain>
    </source>
</reference>
<feature type="compositionally biased region" description="Basic residues" evidence="1">
    <location>
        <begin position="96"/>
        <end position="106"/>
    </location>
</feature>
<evidence type="ECO:0000256" key="1">
    <source>
        <dbReference type="SAM" id="MobiDB-lite"/>
    </source>
</evidence>
<feature type="region of interest" description="Disordered" evidence="1">
    <location>
        <begin position="85"/>
        <end position="249"/>
    </location>
</feature>
<accession>A0A1G4K4R6</accession>
<feature type="region of interest" description="Disordered" evidence="1">
    <location>
        <begin position="280"/>
        <end position="311"/>
    </location>
</feature>
<name>A0A1G4K4R6_9SACH</name>
<dbReference type="OrthoDB" id="4068767at2759"/>
<feature type="compositionally biased region" description="Basic and acidic residues" evidence="1">
    <location>
        <begin position="204"/>
        <end position="225"/>
    </location>
</feature>
<proteinExistence type="predicted"/>
<feature type="region of interest" description="Disordered" evidence="1">
    <location>
        <begin position="1"/>
        <end position="57"/>
    </location>
</feature>
<dbReference type="AlphaFoldDB" id="A0A1G4K4R6"/>
<sequence>MDKDSRTPSLVGISVRSINDSENPDFNEEKRPGMGRSSSQLLEKISSSSQVSKLDSAYTSVDELNREGALLTDDNEVDLDNVVHGKLHEADDLKKSLLRKNRRPRQNPKNVPGDSSSSVSVASSSYSPSQSRSSSLVTSTDPVVQGSVAKARAGGNFNLSARDSDASFSGHKSEDKIRNSYGEFIANKSHRPHLAGGESYQSTKHGDTESPTERSGRTSRKEDASRGFLRSLSRSLSRDPKKVQEREQLEDAVMYSTNNYSISRIDLENAPHVIKEEIEEEQDQGALLNDEGDERYSADLQEAASDKVQKL</sequence>
<feature type="compositionally biased region" description="Low complexity" evidence="1">
    <location>
        <begin position="37"/>
        <end position="50"/>
    </location>
</feature>
<dbReference type="Proteomes" id="UP000190274">
    <property type="component" value="Chromosome H"/>
</dbReference>
<evidence type="ECO:0000313" key="3">
    <source>
        <dbReference type="Proteomes" id="UP000190274"/>
    </source>
</evidence>
<gene>
    <name evidence="2" type="ORF">LADA_0H15126G</name>
</gene>
<feature type="compositionally biased region" description="Basic and acidic residues" evidence="1">
    <location>
        <begin position="85"/>
        <end position="95"/>
    </location>
</feature>
<evidence type="ECO:0000313" key="2">
    <source>
        <dbReference type="EMBL" id="SCU98751.1"/>
    </source>
</evidence>
<protein>
    <submittedName>
        <fullName evidence="2">LADA_0H15126g1_1</fullName>
    </submittedName>
</protein>
<keyword evidence="3" id="KW-1185">Reference proteome</keyword>
<organism evidence="2 3">
    <name type="scientific">Lachancea dasiensis</name>
    <dbReference type="NCBI Taxonomy" id="1072105"/>
    <lineage>
        <taxon>Eukaryota</taxon>
        <taxon>Fungi</taxon>
        <taxon>Dikarya</taxon>
        <taxon>Ascomycota</taxon>
        <taxon>Saccharomycotina</taxon>
        <taxon>Saccharomycetes</taxon>
        <taxon>Saccharomycetales</taxon>
        <taxon>Saccharomycetaceae</taxon>
        <taxon>Lachancea</taxon>
    </lineage>
</organism>
<feature type="compositionally biased region" description="Low complexity" evidence="1">
    <location>
        <begin position="107"/>
        <end position="139"/>
    </location>
</feature>
<feature type="compositionally biased region" description="Basic and acidic residues" evidence="1">
    <location>
        <begin position="236"/>
        <end position="249"/>
    </location>
</feature>